<accession>A0A7S8C9A1</accession>
<evidence type="ECO:0000313" key="5">
    <source>
        <dbReference type="Proteomes" id="UP000593626"/>
    </source>
</evidence>
<dbReference type="PANTHER" id="PTHR44196">
    <property type="entry name" value="DEHYDROGENASE/REDUCTASE SDR FAMILY MEMBER 7B"/>
    <property type="match status" value="1"/>
</dbReference>
<evidence type="ECO:0000259" key="3">
    <source>
        <dbReference type="SMART" id="SM00822"/>
    </source>
</evidence>
<dbReference type="InterPro" id="IPR020904">
    <property type="entry name" value="Sc_DH/Rdtase_CS"/>
</dbReference>
<dbReference type="GO" id="GO:0016020">
    <property type="term" value="C:membrane"/>
    <property type="evidence" value="ECO:0007669"/>
    <property type="project" value="TreeGrafter"/>
</dbReference>
<gene>
    <name evidence="4" type="ORF">G8O30_01690</name>
</gene>
<dbReference type="SMART" id="SM00822">
    <property type="entry name" value="PKS_KR"/>
    <property type="match status" value="1"/>
</dbReference>
<keyword evidence="2" id="KW-0560">Oxidoreductase</keyword>
<dbReference type="PANTHER" id="PTHR44196:SF1">
    <property type="entry name" value="DEHYDROGENASE_REDUCTASE SDR FAMILY MEMBER 7B"/>
    <property type="match status" value="1"/>
</dbReference>
<evidence type="ECO:0000256" key="1">
    <source>
        <dbReference type="ARBA" id="ARBA00006484"/>
    </source>
</evidence>
<dbReference type="Proteomes" id="UP000593626">
    <property type="component" value="Chromosome"/>
</dbReference>
<name>A0A7S8C9A1_9BACI</name>
<evidence type="ECO:0000313" key="4">
    <source>
        <dbReference type="EMBL" id="QPC45774.1"/>
    </source>
</evidence>
<evidence type="ECO:0000256" key="2">
    <source>
        <dbReference type="ARBA" id="ARBA00023002"/>
    </source>
</evidence>
<dbReference type="EMBL" id="CP049742">
    <property type="protein sequence ID" value="QPC45774.1"/>
    <property type="molecule type" value="Genomic_DNA"/>
</dbReference>
<reference evidence="4 5" key="1">
    <citation type="submission" date="2019-07" db="EMBL/GenBank/DDBJ databases">
        <title>Genome sequence of 2 isolates from Red Sea Mangroves.</title>
        <authorList>
            <person name="Sefrji F."/>
            <person name="Michoud G."/>
            <person name="Merlino G."/>
            <person name="Daffonchio D."/>
        </authorList>
    </citation>
    <scope>NUCLEOTIDE SEQUENCE [LARGE SCALE GENOMIC DNA]</scope>
    <source>
        <strain evidence="4 5">R1DC41</strain>
    </source>
</reference>
<dbReference type="KEGG" id="mcui:G8O30_01690"/>
<dbReference type="Pfam" id="PF00106">
    <property type="entry name" value="adh_short"/>
    <property type="match status" value="1"/>
</dbReference>
<proteinExistence type="inferred from homology"/>
<organism evidence="4 5">
    <name type="scientific">Mangrovibacillus cuniculi</name>
    <dbReference type="NCBI Taxonomy" id="2593652"/>
    <lineage>
        <taxon>Bacteria</taxon>
        <taxon>Bacillati</taxon>
        <taxon>Bacillota</taxon>
        <taxon>Bacilli</taxon>
        <taxon>Bacillales</taxon>
        <taxon>Bacillaceae</taxon>
        <taxon>Mangrovibacillus</taxon>
    </lineage>
</organism>
<dbReference type="CDD" id="cd05233">
    <property type="entry name" value="SDR_c"/>
    <property type="match status" value="1"/>
</dbReference>
<dbReference type="Gene3D" id="3.40.50.720">
    <property type="entry name" value="NAD(P)-binding Rossmann-like Domain"/>
    <property type="match status" value="1"/>
</dbReference>
<dbReference type="InterPro" id="IPR036291">
    <property type="entry name" value="NAD(P)-bd_dom_sf"/>
</dbReference>
<dbReference type="RefSeq" id="WP_239673292.1">
    <property type="nucleotide sequence ID" value="NZ_CP049742.1"/>
</dbReference>
<dbReference type="PROSITE" id="PS00061">
    <property type="entry name" value="ADH_SHORT"/>
    <property type="match status" value="1"/>
</dbReference>
<comment type="similarity">
    <text evidence="1">Belongs to the short-chain dehydrogenases/reductases (SDR) family.</text>
</comment>
<dbReference type="SUPFAM" id="SSF51735">
    <property type="entry name" value="NAD(P)-binding Rossmann-fold domains"/>
    <property type="match status" value="1"/>
</dbReference>
<dbReference type="InterPro" id="IPR057326">
    <property type="entry name" value="KR_dom"/>
</dbReference>
<protein>
    <submittedName>
        <fullName evidence="4">SDR family oxidoreductase</fullName>
    </submittedName>
</protein>
<keyword evidence="5" id="KW-1185">Reference proteome</keyword>
<dbReference type="AlphaFoldDB" id="A0A7S8C9A1"/>
<sequence length="221" mass="24480">MKSVLITGAGTGLGASFAQKFAEQGYHIILIGRHEKTLQETKNTIESNGGKATTVRLDVRDRDQVEKKLPTIFEHHTIHTIVLSAGVGNFGPFKQLDPKEFNRMMDTNIGGLVNIIQVSLPFVEKQDSATYLGIISTAGLRGKKNEAVYCASKFAARGLMESLAAEYEDTPIRFVRAYMGGMDTPFWEESDHIKDKSRLRPADVVADAILEQVDKEDHIEV</sequence>
<feature type="domain" description="Ketoreductase" evidence="3">
    <location>
        <begin position="2"/>
        <end position="190"/>
    </location>
</feature>
<dbReference type="InterPro" id="IPR002347">
    <property type="entry name" value="SDR_fam"/>
</dbReference>
<dbReference type="PRINTS" id="PR00081">
    <property type="entry name" value="GDHRDH"/>
</dbReference>
<dbReference type="GO" id="GO:0016491">
    <property type="term" value="F:oxidoreductase activity"/>
    <property type="evidence" value="ECO:0007669"/>
    <property type="project" value="UniProtKB-KW"/>
</dbReference>